<name>A0A067G3W5_CITSI</name>
<dbReference type="EMBL" id="KK784884">
    <property type="protein sequence ID" value="KDO74268.1"/>
    <property type="molecule type" value="Genomic_DNA"/>
</dbReference>
<dbReference type="Proteomes" id="UP000027120">
    <property type="component" value="Unassembled WGS sequence"/>
</dbReference>
<accession>A0A067G3W5</accession>
<dbReference type="Gene3D" id="1.20.1280.50">
    <property type="match status" value="1"/>
</dbReference>
<keyword evidence="3" id="KW-1185">Reference proteome</keyword>
<dbReference type="InterPro" id="IPR001810">
    <property type="entry name" value="F-box_dom"/>
</dbReference>
<dbReference type="InterPro" id="IPR036047">
    <property type="entry name" value="F-box-like_dom_sf"/>
</dbReference>
<evidence type="ECO:0000313" key="3">
    <source>
        <dbReference type="Proteomes" id="UP000027120"/>
    </source>
</evidence>
<protein>
    <recommendedName>
        <fullName evidence="1">F-box domain-containing protein</fullName>
    </recommendedName>
</protein>
<dbReference type="AlphaFoldDB" id="A0A067G3W5"/>
<feature type="domain" description="F-box" evidence="1">
    <location>
        <begin position="18"/>
        <end position="56"/>
    </location>
</feature>
<evidence type="ECO:0000313" key="2">
    <source>
        <dbReference type="EMBL" id="KDO74268.1"/>
    </source>
</evidence>
<dbReference type="SMR" id="A0A067G3W5"/>
<dbReference type="SUPFAM" id="SSF81383">
    <property type="entry name" value="F-box domain"/>
    <property type="match status" value="1"/>
</dbReference>
<evidence type="ECO:0000259" key="1">
    <source>
        <dbReference type="Pfam" id="PF00646"/>
    </source>
</evidence>
<organism evidence="2 3">
    <name type="scientific">Citrus sinensis</name>
    <name type="common">Sweet orange</name>
    <name type="synonym">Citrus aurantium var. sinensis</name>
    <dbReference type="NCBI Taxonomy" id="2711"/>
    <lineage>
        <taxon>Eukaryota</taxon>
        <taxon>Viridiplantae</taxon>
        <taxon>Streptophyta</taxon>
        <taxon>Embryophyta</taxon>
        <taxon>Tracheophyta</taxon>
        <taxon>Spermatophyta</taxon>
        <taxon>Magnoliopsida</taxon>
        <taxon>eudicotyledons</taxon>
        <taxon>Gunneridae</taxon>
        <taxon>Pentapetalae</taxon>
        <taxon>rosids</taxon>
        <taxon>malvids</taxon>
        <taxon>Sapindales</taxon>
        <taxon>Rutaceae</taxon>
        <taxon>Aurantioideae</taxon>
        <taxon>Citrus</taxon>
    </lineage>
</organism>
<dbReference type="Pfam" id="PF00646">
    <property type="entry name" value="F-box"/>
    <property type="match status" value="1"/>
</dbReference>
<gene>
    <name evidence="2" type="ORF">CISIN_1g034988mg</name>
</gene>
<sequence length="77" mass="8869">MAASSLKTPMPTPKKANWSDLLVELLVSILTHSSSLEILRSSIVCSLWNKIIRDHEQFLFFGSYCLRKPLKLMFISW</sequence>
<reference evidence="2 3" key="1">
    <citation type="submission" date="2014-04" db="EMBL/GenBank/DDBJ databases">
        <authorList>
            <consortium name="International Citrus Genome Consortium"/>
            <person name="Gmitter F."/>
            <person name="Chen C."/>
            <person name="Farmerie W."/>
            <person name="Harkins T."/>
            <person name="Desany B."/>
            <person name="Mohiuddin M."/>
            <person name="Kodira C."/>
            <person name="Borodovsky M."/>
            <person name="Lomsadze A."/>
            <person name="Burns P."/>
            <person name="Jenkins J."/>
            <person name="Prochnik S."/>
            <person name="Shu S."/>
            <person name="Chapman J."/>
            <person name="Pitluck S."/>
            <person name="Schmutz J."/>
            <person name="Rokhsar D."/>
        </authorList>
    </citation>
    <scope>NUCLEOTIDE SEQUENCE</scope>
</reference>
<proteinExistence type="predicted"/>